<dbReference type="OrthoDB" id="1324594at2759"/>
<dbReference type="PaxDb" id="4113-PGSC0003DMT400041332"/>
<dbReference type="RefSeq" id="XP_006365339.1">
    <property type="nucleotide sequence ID" value="XM_006365277.2"/>
</dbReference>
<keyword evidence="4" id="KW-1185">Reference proteome</keyword>
<dbReference type="HOGENOM" id="CLU_1974479_0_0_1"/>
<evidence type="ECO:0000256" key="1">
    <source>
        <dbReference type="SAM" id="MobiDB-lite"/>
    </source>
</evidence>
<gene>
    <name evidence="3" type="primary">LOC102586919</name>
</gene>
<dbReference type="GeneID" id="102586919"/>
<accession>M1BB79</accession>
<feature type="region of interest" description="Disordered" evidence="1">
    <location>
        <begin position="102"/>
        <end position="127"/>
    </location>
</feature>
<dbReference type="STRING" id="4113.M1BB79"/>
<keyword evidence="2" id="KW-0812">Transmembrane</keyword>
<evidence type="ECO:0000313" key="4">
    <source>
        <dbReference type="Proteomes" id="UP000011115"/>
    </source>
</evidence>
<reference evidence="3" key="2">
    <citation type="submission" date="2015-06" db="UniProtKB">
        <authorList>
            <consortium name="EnsemblPlants"/>
        </authorList>
    </citation>
    <scope>IDENTIFICATION</scope>
    <source>
        <strain evidence="3">DM1-3 516 R44</strain>
    </source>
</reference>
<organism evidence="3 4">
    <name type="scientific">Solanum tuberosum</name>
    <name type="common">Potato</name>
    <dbReference type="NCBI Taxonomy" id="4113"/>
    <lineage>
        <taxon>Eukaryota</taxon>
        <taxon>Viridiplantae</taxon>
        <taxon>Streptophyta</taxon>
        <taxon>Embryophyta</taxon>
        <taxon>Tracheophyta</taxon>
        <taxon>Spermatophyta</taxon>
        <taxon>Magnoliopsida</taxon>
        <taxon>eudicotyledons</taxon>
        <taxon>Gunneridae</taxon>
        <taxon>Pentapetalae</taxon>
        <taxon>asterids</taxon>
        <taxon>lamiids</taxon>
        <taxon>Solanales</taxon>
        <taxon>Solanaceae</taxon>
        <taxon>Solanoideae</taxon>
        <taxon>Solaneae</taxon>
        <taxon>Solanum</taxon>
    </lineage>
</organism>
<dbReference type="KEGG" id="sot:102586919"/>
<dbReference type="eggNOG" id="ENOG502S294">
    <property type="taxonomic scope" value="Eukaryota"/>
</dbReference>
<evidence type="ECO:0000256" key="2">
    <source>
        <dbReference type="SAM" id="Phobius"/>
    </source>
</evidence>
<dbReference type="InParanoid" id="M1BB79"/>
<proteinExistence type="predicted"/>
<keyword evidence="2" id="KW-0472">Membrane</keyword>
<feature type="region of interest" description="Disordered" evidence="1">
    <location>
        <begin position="26"/>
        <end position="57"/>
    </location>
</feature>
<dbReference type="OMA" id="ATRGPNW"/>
<dbReference type="AlphaFoldDB" id="M1BB79"/>
<evidence type="ECO:0000313" key="3">
    <source>
        <dbReference type="EnsemblPlants" id="PGSC0003DMT400041332"/>
    </source>
</evidence>
<feature type="compositionally biased region" description="Low complexity" evidence="1">
    <location>
        <begin position="36"/>
        <end position="45"/>
    </location>
</feature>
<dbReference type="EnsemblPlants" id="PGSC0003DMT400041332">
    <property type="protein sequence ID" value="PGSC0003DMT400041332"/>
    <property type="gene ID" value="PGSC0003DMG400016007"/>
</dbReference>
<dbReference type="Proteomes" id="UP000011115">
    <property type="component" value="Unassembled WGS sequence"/>
</dbReference>
<dbReference type="Gramene" id="PGSC0003DMT400041332">
    <property type="protein sequence ID" value="PGSC0003DMT400041332"/>
    <property type="gene ID" value="PGSC0003DMG400016007"/>
</dbReference>
<feature type="transmembrane region" description="Helical" evidence="2">
    <location>
        <begin position="6"/>
        <end position="23"/>
    </location>
</feature>
<name>M1BB79_SOLTU</name>
<protein>
    <submittedName>
        <fullName evidence="3">ATP binding protein</fullName>
    </submittedName>
</protein>
<reference evidence="4" key="1">
    <citation type="journal article" date="2011" name="Nature">
        <title>Genome sequence and analysis of the tuber crop potato.</title>
        <authorList>
            <consortium name="The Potato Genome Sequencing Consortium"/>
        </authorList>
    </citation>
    <scope>NUCLEOTIDE SEQUENCE [LARGE SCALE GENOMIC DNA]</scope>
    <source>
        <strain evidence="4">cv. DM1-3 516 R44</strain>
    </source>
</reference>
<keyword evidence="2" id="KW-1133">Transmembrane helix</keyword>
<sequence length="127" mass="13023">MQKNTSHFILMIILFITPHYLAFNTGGGDGGREMTTSETSPSPSGGESGATRGPNWDYNWGWGSSPGGGWGYGSGSSRSPNGLGRGWGFGFGSSSSNGYGYGSGGGDSSGYDSDLAPSISKERDNCG</sequence>